<comment type="caution">
    <text evidence="1">The sequence shown here is derived from an EMBL/GenBank/DDBJ whole genome shotgun (WGS) entry which is preliminary data.</text>
</comment>
<accession>A0ABN1P5N2</accession>
<gene>
    <name evidence="1" type="ORF">GCM10009575_018960</name>
</gene>
<name>A0ABN1P5N2_9ACTN</name>
<dbReference type="EMBL" id="BAAAID010000008">
    <property type="protein sequence ID" value="GAA0923200.1"/>
    <property type="molecule type" value="Genomic_DNA"/>
</dbReference>
<dbReference type="Proteomes" id="UP001500418">
    <property type="component" value="Unassembled WGS sequence"/>
</dbReference>
<evidence type="ECO:0000313" key="2">
    <source>
        <dbReference type="Proteomes" id="UP001500418"/>
    </source>
</evidence>
<organism evidence="1 2">
    <name type="scientific">Streptomyces rhizosphaericus</name>
    <dbReference type="NCBI Taxonomy" id="114699"/>
    <lineage>
        <taxon>Bacteria</taxon>
        <taxon>Bacillati</taxon>
        <taxon>Actinomycetota</taxon>
        <taxon>Actinomycetes</taxon>
        <taxon>Kitasatosporales</taxon>
        <taxon>Streptomycetaceae</taxon>
        <taxon>Streptomyces</taxon>
        <taxon>Streptomyces violaceusniger group</taxon>
    </lineage>
</organism>
<proteinExistence type="predicted"/>
<sequence length="71" mass="7650">MKLIAVGDVVVARRPGEGPSRLRLHPVELTADGEPVIPPASTARRILRQVEELSPGLAPTTRVDGDGRVRF</sequence>
<protein>
    <submittedName>
        <fullName evidence="1">Uncharacterized protein</fullName>
    </submittedName>
</protein>
<reference evidence="1 2" key="1">
    <citation type="journal article" date="2019" name="Int. J. Syst. Evol. Microbiol.">
        <title>The Global Catalogue of Microorganisms (GCM) 10K type strain sequencing project: providing services to taxonomists for standard genome sequencing and annotation.</title>
        <authorList>
            <consortium name="The Broad Institute Genomics Platform"/>
            <consortium name="The Broad Institute Genome Sequencing Center for Infectious Disease"/>
            <person name="Wu L."/>
            <person name="Ma J."/>
        </authorList>
    </citation>
    <scope>NUCLEOTIDE SEQUENCE [LARGE SCALE GENOMIC DNA]</scope>
    <source>
        <strain evidence="1 2">JCM 11444</strain>
    </source>
</reference>
<keyword evidence="2" id="KW-1185">Reference proteome</keyword>
<evidence type="ECO:0000313" key="1">
    <source>
        <dbReference type="EMBL" id="GAA0923200.1"/>
    </source>
</evidence>